<dbReference type="CDD" id="cd11648">
    <property type="entry name" value="RsmI"/>
    <property type="match status" value="1"/>
</dbReference>
<evidence type="ECO:0000256" key="2">
    <source>
        <dbReference type="ARBA" id="ARBA00022552"/>
    </source>
</evidence>
<dbReference type="NCBIfam" id="TIGR00096">
    <property type="entry name" value="16S rRNA (cytidine(1402)-2'-O)-methyltransferase"/>
    <property type="match status" value="1"/>
</dbReference>
<dbReference type="Pfam" id="PF00590">
    <property type="entry name" value="TP_methylase"/>
    <property type="match status" value="1"/>
</dbReference>
<dbReference type="PANTHER" id="PTHR46111">
    <property type="entry name" value="RIBOSOMAL RNA SMALL SUBUNIT METHYLTRANSFERASE I"/>
    <property type="match status" value="1"/>
</dbReference>
<evidence type="ECO:0000256" key="1">
    <source>
        <dbReference type="ARBA" id="ARBA00022490"/>
    </source>
</evidence>
<dbReference type="EMBL" id="QGGI01000027">
    <property type="protein sequence ID" value="PWJ87007.1"/>
    <property type="molecule type" value="Genomic_DNA"/>
</dbReference>
<dbReference type="InterPro" id="IPR000878">
    <property type="entry name" value="4pyrrol_Mease"/>
</dbReference>
<reference evidence="8 9" key="1">
    <citation type="submission" date="2018-05" db="EMBL/GenBank/DDBJ databases">
        <title>Genomic Encyclopedia of Type Strains, Phase IV (KMG-IV): sequencing the most valuable type-strain genomes for metagenomic binning, comparative biology and taxonomic classification.</title>
        <authorList>
            <person name="Goeker M."/>
        </authorList>
    </citation>
    <scope>NUCLEOTIDE SEQUENCE [LARGE SCALE GENOMIC DNA]</scope>
    <source>
        <strain evidence="8 9">DSM 24906</strain>
    </source>
</reference>
<feature type="domain" description="Tetrapyrrole methylase" evidence="7">
    <location>
        <begin position="4"/>
        <end position="198"/>
    </location>
</feature>
<comment type="caution">
    <text evidence="8">The sequence shown here is derived from an EMBL/GenBank/DDBJ whole genome shotgun (WGS) entry which is preliminary data.</text>
</comment>
<dbReference type="PIRSF" id="PIRSF005917">
    <property type="entry name" value="MTase_YraL"/>
    <property type="match status" value="1"/>
</dbReference>
<dbReference type="InterPro" id="IPR035996">
    <property type="entry name" value="4pyrrol_Methylase_sf"/>
</dbReference>
<keyword evidence="3 6" id="KW-0489">Methyltransferase</keyword>
<dbReference type="Proteomes" id="UP000245921">
    <property type="component" value="Unassembled WGS sequence"/>
</dbReference>
<evidence type="ECO:0000259" key="7">
    <source>
        <dbReference type="Pfam" id="PF00590"/>
    </source>
</evidence>
<evidence type="ECO:0000256" key="4">
    <source>
        <dbReference type="ARBA" id="ARBA00022679"/>
    </source>
</evidence>
<dbReference type="InterPro" id="IPR014777">
    <property type="entry name" value="4pyrrole_Mease_sub1"/>
</dbReference>
<dbReference type="Gene3D" id="3.40.1010.10">
    <property type="entry name" value="Cobalt-precorrin-4 Transmethylase, Domain 1"/>
    <property type="match status" value="1"/>
</dbReference>
<comment type="catalytic activity">
    <reaction evidence="6">
        <text>cytidine(1402) in 16S rRNA + S-adenosyl-L-methionine = 2'-O-methylcytidine(1402) in 16S rRNA + S-adenosyl-L-homocysteine + H(+)</text>
        <dbReference type="Rhea" id="RHEA:42924"/>
        <dbReference type="Rhea" id="RHEA-COMP:10285"/>
        <dbReference type="Rhea" id="RHEA-COMP:10286"/>
        <dbReference type="ChEBI" id="CHEBI:15378"/>
        <dbReference type="ChEBI" id="CHEBI:57856"/>
        <dbReference type="ChEBI" id="CHEBI:59789"/>
        <dbReference type="ChEBI" id="CHEBI:74495"/>
        <dbReference type="ChEBI" id="CHEBI:82748"/>
        <dbReference type="EC" id="2.1.1.198"/>
    </reaction>
</comment>
<proteinExistence type="inferred from homology"/>
<evidence type="ECO:0000313" key="9">
    <source>
        <dbReference type="Proteomes" id="UP000245921"/>
    </source>
</evidence>
<sequence length="223" mass="25271">MPELIIVGTPIGNLEDISYRALRILKEVDNIICEDKRVTLKIINHFDLGNKNLFTYNQASAERKLESAFNFILNNEKTIIVTDAGMPIVSDPGNLLVKRCYENNVKVDIIPGPSAPISALAASGLPGSKFVFLGFLPRDKNRRRLFRTLVEEEKILIFFESPNRILKTLIDINEILGNREIFIAREMTKIHQEFLKGNTCDIIEKLKKVDNIRGEFTVVISGK</sequence>
<protein>
    <recommendedName>
        <fullName evidence="6">Ribosomal RNA small subunit methyltransferase I</fullName>
        <ecNumber evidence="6">2.1.1.198</ecNumber>
    </recommendedName>
    <alternativeName>
        <fullName evidence="6">16S rRNA 2'-O-ribose C1402 methyltransferase</fullName>
    </alternativeName>
    <alternativeName>
        <fullName evidence="6">rRNA (cytidine-2'-O-)-methyltransferase RsmI</fullName>
    </alternativeName>
</protein>
<comment type="subcellular location">
    <subcellularLocation>
        <location evidence="6">Cytoplasm</location>
    </subcellularLocation>
</comment>
<dbReference type="HAMAP" id="MF_01877">
    <property type="entry name" value="16SrRNA_methyltr_I"/>
    <property type="match status" value="1"/>
</dbReference>
<dbReference type="EC" id="2.1.1.198" evidence="6"/>
<comment type="similarity">
    <text evidence="6">Belongs to the methyltransferase superfamily. RsmI family.</text>
</comment>
<evidence type="ECO:0000256" key="5">
    <source>
        <dbReference type="ARBA" id="ARBA00022691"/>
    </source>
</evidence>
<keyword evidence="9" id="KW-1185">Reference proteome</keyword>
<comment type="function">
    <text evidence="6">Catalyzes the 2'-O-methylation of the ribose of cytidine 1402 (C1402) in 16S rRNA.</text>
</comment>
<evidence type="ECO:0000256" key="3">
    <source>
        <dbReference type="ARBA" id="ARBA00022603"/>
    </source>
</evidence>
<dbReference type="Gene3D" id="3.30.950.10">
    <property type="entry name" value="Methyltransferase, Cobalt-precorrin-4 Transmethylase, Domain 2"/>
    <property type="match status" value="1"/>
</dbReference>
<organism evidence="8 9">
    <name type="scientific">Oceanotoga teriensis</name>
    <dbReference type="NCBI Taxonomy" id="515440"/>
    <lineage>
        <taxon>Bacteria</taxon>
        <taxon>Thermotogati</taxon>
        <taxon>Thermotogota</taxon>
        <taxon>Thermotogae</taxon>
        <taxon>Petrotogales</taxon>
        <taxon>Petrotogaceae</taxon>
        <taxon>Oceanotoga</taxon>
    </lineage>
</organism>
<dbReference type="SUPFAM" id="SSF53790">
    <property type="entry name" value="Tetrapyrrole methylase"/>
    <property type="match status" value="1"/>
</dbReference>
<dbReference type="RefSeq" id="WP_109606460.1">
    <property type="nucleotide sequence ID" value="NZ_JAMHJO010000006.1"/>
</dbReference>
<gene>
    <name evidence="6" type="primary">rsmI</name>
    <name evidence="8" type="ORF">C7380_12712</name>
</gene>
<dbReference type="InterPro" id="IPR008189">
    <property type="entry name" value="rRNA_ssu_MeTfrase_I"/>
</dbReference>
<evidence type="ECO:0000313" key="8">
    <source>
        <dbReference type="EMBL" id="PWJ87007.1"/>
    </source>
</evidence>
<name>A0AA45C4N6_9BACT</name>
<dbReference type="FunFam" id="3.30.950.10:FF:000002">
    <property type="entry name" value="Ribosomal RNA small subunit methyltransferase I"/>
    <property type="match status" value="1"/>
</dbReference>
<keyword evidence="1 6" id="KW-0963">Cytoplasm</keyword>
<dbReference type="InterPro" id="IPR014776">
    <property type="entry name" value="4pyrrole_Mease_sub2"/>
</dbReference>
<accession>A0AA45C4N6</accession>
<dbReference type="GO" id="GO:0070677">
    <property type="term" value="F:rRNA (cytosine-2'-O-)-methyltransferase activity"/>
    <property type="evidence" value="ECO:0007669"/>
    <property type="project" value="UniProtKB-UniRule"/>
</dbReference>
<keyword evidence="4 6" id="KW-0808">Transferase</keyword>
<dbReference type="AlphaFoldDB" id="A0AA45C4N6"/>
<keyword evidence="2 6" id="KW-0698">rRNA processing</keyword>
<evidence type="ECO:0000256" key="6">
    <source>
        <dbReference type="HAMAP-Rule" id="MF_01877"/>
    </source>
</evidence>
<dbReference type="PANTHER" id="PTHR46111:SF1">
    <property type="entry name" value="RIBOSOMAL RNA SMALL SUBUNIT METHYLTRANSFERASE I"/>
    <property type="match status" value="1"/>
</dbReference>
<keyword evidence="5 6" id="KW-0949">S-adenosyl-L-methionine</keyword>
<dbReference type="GO" id="GO:0005737">
    <property type="term" value="C:cytoplasm"/>
    <property type="evidence" value="ECO:0007669"/>
    <property type="project" value="UniProtKB-SubCell"/>
</dbReference>